<evidence type="ECO:0000313" key="3">
    <source>
        <dbReference type="Proteomes" id="UP000192223"/>
    </source>
</evidence>
<keyword evidence="1" id="KW-1133">Transmembrane helix</keyword>
<dbReference type="CTD" id="36014"/>
<dbReference type="InterPro" id="IPR005303">
    <property type="entry name" value="MOCOS_middle"/>
</dbReference>
<feature type="domain" description="MOSC" evidence="2">
    <location>
        <begin position="189"/>
        <end position="346"/>
    </location>
</feature>
<proteinExistence type="predicted"/>
<dbReference type="OrthoDB" id="17255at2759"/>
<feature type="transmembrane region" description="Helical" evidence="1">
    <location>
        <begin position="6"/>
        <end position="27"/>
    </location>
</feature>
<evidence type="ECO:0000313" key="4">
    <source>
        <dbReference type="RefSeq" id="XP_025837383.1"/>
    </source>
</evidence>
<dbReference type="SUPFAM" id="SSF50800">
    <property type="entry name" value="PK beta-barrel domain-like"/>
    <property type="match status" value="1"/>
</dbReference>
<dbReference type="GO" id="GO:0003824">
    <property type="term" value="F:catalytic activity"/>
    <property type="evidence" value="ECO:0007669"/>
    <property type="project" value="InterPro"/>
</dbReference>
<organism evidence="3 4">
    <name type="scientific">Agrilus planipennis</name>
    <name type="common">Emerald ash borer</name>
    <name type="synonym">Agrilus marcopoli</name>
    <dbReference type="NCBI Taxonomy" id="224129"/>
    <lineage>
        <taxon>Eukaryota</taxon>
        <taxon>Metazoa</taxon>
        <taxon>Ecdysozoa</taxon>
        <taxon>Arthropoda</taxon>
        <taxon>Hexapoda</taxon>
        <taxon>Insecta</taxon>
        <taxon>Pterygota</taxon>
        <taxon>Neoptera</taxon>
        <taxon>Endopterygota</taxon>
        <taxon>Coleoptera</taxon>
        <taxon>Polyphaga</taxon>
        <taxon>Elateriformia</taxon>
        <taxon>Buprestoidea</taxon>
        <taxon>Buprestidae</taxon>
        <taxon>Agrilinae</taxon>
        <taxon>Agrilus</taxon>
    </lineage>
</organism>
<accession>A0A7F5RMX5</accession>
<dbReference type="Pfam" id="PF03473">
    <property type="entry name" value="MOSC"/>
    <property type="match status" value="1"/>
</dbReference>
<dbReference type="RefSeq" id="XP_025837383.1">
    <property type="nucleotide sequence ID" value="XM_025981598.1"/>
</dbReference>
<dbReference type="PANTHER" id="PTHR14237:SF19">
    <property type="entry name" value="MITOCHONDRIAL AMIDOXIME REDUCING COMPONENT 1"/>
    <property type="match status" value="1"/>
</dbReference>
<dbReference type="SUPFAM" id="SSF141673">
    <property type="entry name" value="MOSC N-terminal domain-like"/>
    <property type="match status" value="1"/>
</dbReference>
<dbReference type="Proteomes" id="UP000192223">
    <property type="component" value="Unplaced"/>
</dbReference>
<dbReference type="PANTHER" id="PTHR14237">
    <property type="entry name" value="MOLYBDOPTERIN COFACTOR SULFURASE MOSC"/>
    <property type="match status" value="1"/>
</dbReference>
<dbReference type="InterPro" id="IPR011037">
    <property type="entry name" value="Pyrv_Knase-like_insert_dom_sf"/>
</dbReference>
<sequence>MSVVDIKPSYLVATTAGALVVAGIYLYKKQQENKIPTKWKPVAEVKNIYLYPLKSGQAIGMNEADCTPLGLQQTGNESFKLRDRSFVVYNEKSNGFVTARTYPKMVLITLVEHLPLQNHVAIDAPGMRTLYVKVPSLDDDVRTEEITMWSNEKETALDCGDEAAVWFSRYILEQDSGLRLGFYPSEKRRDISKSHVKHLKSYKNLSNEATGMFSDLSSYMIINEASIQELNTRLTSPVTHRNFRPNIVVEGKESPAFAEDTWIWVKVGDVVFRHVKHCTRCVFTTIDPLTSVRSREREPLKTLETYRQLGEHLNVHNFESKSVVMGVNLELKKAGVIHVGDTVFIPE</sequence>
<dbReference type="KEGG" id="apln:108736361"/>
<dbReference type="Pfam" id="PF03476">
    <property type="entry name" value="MOSC_N"/>
    <property type="match status" value="1"/>
</dbReference>
<name>A0A7F5RMX5_AGRPL</name>
<protein>
    <submittedName>
        <fullName evidence="4">Mitochondrial amidoxime-reducing component 1</fullName>
    </submittedName>
</protein>
<dbReference type="GO" id="GO:0030151">
    <property type="term" value="F:molybdenum ion binding"/>
    <property type="evidence" value="ECO:0007669"/>
    <property type="project" value="InterPro"/>
</dbReference>
<reference evidence="4" key="1">
    <citation type="submission" date="2025-08" db="UniProtKB">
        <authorList>
            <consortium name="RefSeq"/>
        </authorList>
    </citation>
    <scope>IDENTIFICATION</scope>
    <source>
        <tissue evidence="4">Entire body</tissue>
    </source>
</reference>
<evidence type="ECO:0000256" key="1">
    <source>
        <dbReference type="SAM" id="Phobius"/>
    </source>
</evidence>
<dbReference type="GeneID" id="108736361"/>
<gene>
    <name evidence="4" type="primary">LOC108736361</name>
</gene>
<dbReference type="AlphaFoldDB" id="A0A7F5RMX5"/>
<evidence type="ECO:0000259" key="2">
    <source>
        <dbReference type="PROSITE" id="PS51340"/>
    </source>
</evidence>
<keyword evidence="1" id="KW-0812">Transmembrane</keyword>
<dbReference type="FunCoup" id="A0A7F5RMX5">
    <property type="interactions" value="41"/>
</dbReference>
<dbReference type="GO" id="GO:0030170">
    <property type="term" value="F:pyridoxal phosphate binding"/>
    <property type="evidence" value="ECO:0007669"/>
    <property type="project" value="InterPro"/>
</dbReference>
<dbReference type="InterPro" id="IPR005302">
    <property type="entry name" value="MoCF_Sase_C"/>
</dbReference>
<keyword evidence="3" id="KW-1185">Reference proteome</keyword>
<keyword evidence="1" id="KW-0472">Membrane</keyword>
<dbReference type="PROSITE" id="PS51340">
    <property type="entry name" value="MOSC"/>
    <property type="match status" value="1"/>
</dbReference>
<dbReference type="InParanoid" id="A0A7F5RMX5"/>